<feature type="chain" id="PRO_5015723934" evidence="8">
    <location>
        <begin position="22"/>
        <end position="1052"/>
    </location>
</feature>
<organism evidence="10 11">
    <name type="scientific">Mucilaginibacter yixingensis</name>
    <dbReference type="NCBI Taxonomy" id="1295612"/>
    <lineage>
        <taxon>Bacteria</taxon>
        <taxon>Pseudomonadati</taxon>
        <taxon>Bacteroidota</taxon>
        <taxon>Sphingobacteriia</taxon>
        <taxon>Sphingobacteriales</taxon>
        <taxon>Sphingobacteriaceae</taxon>
        <taxon>Mucilaginibacter</taxon>
    </lineage>
</organism>
<feature type="signal peptide" evidence="8">
    <location>
        <begin position="1"/>
        <end position="21"/>
    </location>
</feature>
<evidence type="ECO:0000256" key="6">
    <source>
        <dbReference type="ARBA" id="ARBA00023237"/>
    </source>
</evidence>
<evidence type="ECO:0000256" key="5">
    <source>
        <dbReference type="ARBA" id="ARBA00023136"/>
    </source>
</evidence>
<protein>
    <submittedName>
        <fullName evidence="10">TonB-linked SusC/RagA family outer membrane protein</fullName>
    </submittedName>
</protein>
<gene>
    <name evidence="10" type="ORF">C8P68_10684</name>
</gene>
<evidence type="ECO:0000256" key="1">
    <source>
        <dbReference type="ARBA" id="ARBA00004571"/>
    </source>
</evidence>
<dbReference type="InterPro" id="IPR008969">
    <property type="entry name" value="CarboxyPept-like_regulatory"/>
</dbReference>
<dbReference type="GO" id="GO:0009279">
    <property type="term" value="C:cell outer membrane"/>
    <property type="evidence" value="ECO:0007669"/>
    <property type="project" value="UniProtKB-SubCell"/>
</dbReference>
<proteinExistence type="inferred from homology"/>
<dbReference type="Gene3D" id="2.60.40.1120">
    <property type="entry name" value="Carboxypeptidase-like, regulatory domain"/>
    <property type="match status" value="1"/>
</dbReference>
<dbReference type="NCBIfam" id="TIGR04057">
    <property type="entry name" value="SusC_RagA_signa"/>
    <property type="match status" value="1"/>
</dbReference>
<dbReference type="RefSeq" id="WP_107829596.1">
    <property type="nucleotide sequence ID" value="NZ_CP160205.1"/>
</dbReference>
<keyword evidence="5 7" id="KW-0472">Membrane</keyword>
<dbReference type="SUPFAM" id="SSF49464">
    <property type="entry name" value="Carboxypeptidase regulatory domain-like"/>
    <property type="match status" value="1"/>
</dbReference>
<dbReference type="InterPro" id="IPR036942">
    <property type="entry name" value="Beta-barrel_TonB_sf"/>
</dbReference>
<evidence type="ECO:0000256" key="3">
    <source>
        <dbReference type="ARBA" id="ARBA00022452"/>
    </source>
</evidence>
<comment type="caution">
    <text evidence="10">The sequence shown here is derived from an EMBL/GenBank/DDBJ whole genome shotgun (WGS) entry which is preliminary data.</text>
</comment>
<feature type="domain" description="TonB-dependent receptor plug" evidence="9">
    <location>
        <begin position="114"/>
        <end position="222"/>
    </location>
</feature>
<dbReference type="InterPro" id="IPR037066">
    <property type="entry name" value="Plug_dom_sf"/>
</dbReference>
<keyword evidence="2 7" id="KW-0813">Transport</keyword>
<comment type="subcellular location">
    <subcellularLocation>
        <location evidence="1 7">Cell outer membrane</location>
        <topology evidence="1 7">Multi-pass membrane protein</topology>
    </subcellularLocation>
</comment>
<name>A0A2T5J6U6_9SPHI</name>
<evidence type="ECO:0000256" key="7">
    <source>
        <dbReference type="PROSITE-ProRule" id="PRU01360"/>
    </source>
</evidence>
<evidence type="ECO:0000313" key="10">
    <source>
        <dbReference type="EMBL" id="PTQ94874.1"/>
    </source>
</evidence>
<dbReference type="SUPFAM" id="SSF56935">
    <property type="entry name" value="Porins"/>
    <property type="match status" value="1"/>
</dbReference>
<evidence type="ECO:0000313" key="11">
    <source>
        <dbReference type="Proteomes" id="UP000244168"/>
    </source>
</evidence>
<dbReference type="AlphaFoldDB" id="A0A2T5J6U6"/>
<dbReference type="PROSITE" id="PS52016">
    <property type="entry name" value="TONB_DEPENDENT_REC_3"/>
    <property type="match status" value="1"/>
</dbReference>
<dbReference type="InterPro" id="IPR023997">
    <property type="entry name" value="TonB-dep_OMP_SusC/RagA_CS"/>
</dbReference>
<dbReference type="Proteomes" id="UP000244168">
    <property type="component" value="Unassembled WGS sequence"/>
</dbReference>
<keyword evidence="4 7" id="KW-0812">Transmembrane</keyword>
<evidence type="ECO:0000256" key="8">
    <source>
        <dbReference type="SAM" id="SignalP"/>
    </source>
</evidence>
<keyword evidence="8" id="KW-0732">Signal</keyword>
<comment type="similarity">
    <text evidence="7">Belongs to the TonB-dependent receptor family.</text>
</comment>
<dbReference type="InterPro" id="IPR023996">
    <property type="entry name" value="TonB-dep_OMP_SusC/RagA"/>
</dbReference>
<keyword evidence="11" id="KW-1185">Reference proteome</keyword>
<dbReference type="EMBL" id="QAOQ01000006">
    <property type="protein sequence ID" value="PTQ94874.1"/>
    <property type="molecule type" value="Genomic_DNA"/>
</dbReference>
<evidence type="ECO:0000256" key="2">
    <source>
        <dbReference type="ARBA" id="ARBA00022448"/>
    </source>
</evidence>
<dbReference type="OrthoDB" id="9768177at2"/>
<keyword evidence="6 7" id="KW-0998">Cell outer membrane</keyword>
<dbReference type="Gene3D" id="2.40.170.20">
    <property type="entry name" value="TonB-dependent receptor, beta-barrel domain"/>
    <property type="match status" value="1"/>
</dbReference>
<dbReference type="InterPro" id="IPR012910">
    <property type="entry name" value="Plug_dom"/>
</dbReference>
<sequence>MKKRITLLISFLLTTIMLSYAQDHPVKGVVKDSKGLGIPGATVTNQRTHKAAATDLNGAFTIPASSNDALHISSVGYNSQEIAINGRTNINITLADDNKQLTEVVVIGYGTRAVKDVTGAITSIKAEKMENENPVSVTDLIKGNAPGINVGMNTSARGGGAGDLLVRGKATLTGNTQPLIVLDGVIYNGVISDINPNDIERIDILKDASALAVYGSVSAAGVVAITTKKGKNGAPQISINANYGITQLEKKQQYYQGYDFLTWRSDAARATNVNNPYYFYSDPNHLPDGVTLAQFMGSSTSDPTTTWLTRIGLQPDEIANYKSGNVTDWSKLVFRNGKRQDYTASLSGKNDNISYYMSGNFTRNQNEIVGDQYTNYRFRVNLEGKAGKYVALGVNAQYAQRDEGGNAADWKQIINSSPYGNVYNPDGTLTRIYTTYDNGLNQRNPLLAYTYDAKVAVQNTLFANMFVKVSLPFDIKYQLTYSPDIESYRNFTFKPLADPDENAAVGGEGTRSMENRYRYNLDNLLTWNKTFGIHNIDVTFLLNREKYQSWYTNTSNQGFSPSDALSYHNIGAGSLPVESSDDRVANGSAILGRINYTLLGRYILTGSIRRDGYSPFGLKNPYANYPSGALAWVFSDEKFMKRFTWLNYGKLRISYGVNGNRPPQGTIDPAIQLALLKLIKYPTVGSAVVNNTAIYTSTLQNPDLTWERTTGTNIGLDFTVLNNRLSGSIDVYNRNTTDLLVNRSISSIQGYNANYILGLAGTDWNKSSVLTNVGQVNNKGLEIALNSVNIKSKNFNWSSAATFTINRNKLIHLYGPVTTTDANGNSVTTEADDKTNGWFIGHDINAVWDYKILGVWQSNETADAALYTGAGIRPGDFKLQDVNGDHKYDDNDKQFLGSTSPKFQWSLRNDINFLQHFDFSFLLVSSMGQLSQFNEAKNSPGSVGFLRQSSYKLPYWTAANPIDDYARLASGSNGTSFNVWRKSSFVRVNTVALGYTFNPQLLQRFGIKSAKIFASANNAYVFTSYPFWDPQNTGSNAGPTPRIFQIGLNATL</sequence>
<keyword evidence="3 7" id="KW-1134">Transmembrane beta strand</keyword>
<dbReference type="Pfam" id="PF13715">
    <property type="entry name" value="CarbopepD_reg_2"/>
    <property type="match status" value="1"/>
</dbReference>
<reference evidence="10 11" key="1">
    <citation type="submission" date="2018-04" db="EMBL/GenBank/DDBJ databases">
        <title>Genomic Encyclopedia of Archaeal and Bacterial Type Strains, Phase II (KMG-II): from individual species to whole genera.</title>
        <authorList>
            <person name="Goeker M."/>
        </authorList>
    </citation>
    <scope>NUCLEOTIDE SEQUENCE [LARGE SCALE GENOMIC DNA]</scope>
    <source>
        <strain evidence="10 11">DSM 26809</strain>
    </source>
</reference>
<dbReference type="Gene3D" id="2.170.130.10">
    <property type="entry name" value="TonB-dependent receptor, plug domain"/>
    <property type="match status" value="1"/>
</dbReference>
<dbReference type="Pfam" id="PF07715">
    <property type="entry name" value="Plug"/>
    <property type="match status" value="1"/>
</dbReference>
<evidence type="ECO:0000259" key="9">
    <source>
        <dbReference type="Pfam" id="PF07715"/>
    </source>
</evidence>
<dbReference type="InterPro" id="IPR039426">
    <property type="entry name" value="TonB-dep_rcpt-like"/>
</dbReference>
<dbReference type="NCBIfam" id="TIGR04056">
    <property type="entry name" value="OMP_RagA_SusC"/>
    <property type="match status" value="1"/>
</dbReference>
<evidence type="ECO:0000256" key="4">
    <source>
        <dbReference type="ARBA" id="ARBA00022692"/>
    </source>
</evidence>
<accession>A0A2T5J6U6</accession>